<feature type="transmembrane region" description="Helical" evidence="5">
    <location>
        <begin position="177"/>
        <end position="198"/>
    </location>
</feature>
<dbReference type="PANTHER" id="PTHR43531">
    <property type="entry name" value="PROTEIN ICFG"/>
    <property type="match status" value="1"/>
</dbReference>
<dbReference type="GO" id="GO:0004888">
    <property type="term" value="F:transmembrane signaling receptor activity"/>
    <property type="evidence" value="ECO:0007669"/>
    <property type="project" value="TreeGrafter"/>
</dbReference>
<feature type="transmembrane region" description="Helical" evidence="5">
    <location>
        <begin position="13"/>
        <end position="33"/>
    </location>
</feature>
<evidence type="ECO:0000313" key="8">
    <source>
        <dbReference type="EMBL" id="RXJ62028.1"/>
    </source>
</evidence>
<keyword evidence="5" id="KW-0472">Membrane</keyword>
<organism evidence="8 9">
    <name type="scientific">Halarcobacter anaerophilus</name>
    <dbReference type="NCBI Taxonomy" id="877500"/>
    <lineage>
        <taxon>Bacteria</taxon>
        <taxon>Pseudomonadati</taxon>
        <taxon>Campylobacterota</taxon>
        <taxon>Epsilonproteobacteria</taxon>
        <taxon>Campylobacterales</taxon>
        <taxon>Arcobacteraceae</taxon>
        <taxon>Halarcobacter</taxon>
    </lineage>
</organism>
<evidence type="ECO:0000259" key="6">
    <source>
        <dbReference type="PROSITE" id="PS50111"/>
    </source>
</evidence>
<evidence type="ECO:0000256" key="5">
    <source>
        <dbReference type="SAM" id="Phobius"/>
    </source>
</evidence>
<feature type="region of interest" description="Disordered" evidence="4">
    <location>
        <begin position="609"/>
        <end position="647"/>
    </location>
</feature>
<feature type="compositionally biased region" description="Acidic residues" evidence="4">
    <location>
        <begin position="638"/>
        <end position="647"/>
    </location>
</feature>
<protein>
    <submittedName>
        <fullName evidence="8">Chemotaxis protein</fullName>
    </submittedName>
</protein>
<gene>
    <name evidence="8" type="ORF">CRV06_11375</name>
</gene>
<keyword evidence="3" id="KW-0807">Transducer</keyword>
<dbReference type="CDD" id="cd06225">
    <property type="entry name" value="HAMP"/>
    <property type="match status" value="1"/>
</dbReference>
<sequence>MLNNFSISLKLKINSALIVLGLLIAGLVVYNSLNSLSNQYKNSAALAKQNDTLNSIFINGLLYNSSSGVVFQNPDSQKAKETMNKAITKVMKSAIEFKKLNSDLYLKFEDKILNFLTTVKPLYEKVQKGNSLEKEDMAASLQAWRDLKFSVTDILKSIKKDAVKSQESYHTFIEESIISIILIFLVILVLILIFNILLSRSIVQPLEILEEAMEKLSTSSEGHAKIDIKSKDETAMIAKNFNKYLDKIEKGREEDSLVIHDVKEVVEDIKKGKLNSRVKTTTSNRAIMELVNTLNSMLHTLHEIIDHALETLDKYKNEDFRSKTSIECEGEIDKLLEGINTLGETISNMLGKSKRRGLQLNESSKDLSDTIDSLNTSSTEAAANLEQTAAALEEITANVKSSTIKVEQMSQLANEVTENAQKGESLASKTASSMDEINNEVAEINEAITVIDQIAFQTNILSLNAAVEAATAGEAGKGFAVVAQEVRNLANRSADAAKEIKDLVEKATLKANEGKTISDNMIQGYNGLSENINRTIELISDISVASKEQQSGIVQINDAINALDQQSQLNATTASKTKEIATSTQHLAKEILDDTNSKEFLGKNEIKIERKEEKNKELPKSKENKNSKKTEQEKIVQAEDDDEWESF</sequence>
<feature type="domain" description="HAMP" evidence="7">
    <location>
        <begin position="200"/>
        <end position="253"/>
    </location>
</feature>
<accession>A0A4V1LPQ6</accession>
<keyword evidence="1" id="KW-0145">Chemotaxis</keyword>
<dbReference type="GO" id="GO:0005886">
    <property type="term" value="C:plasma membrane"/>
    <property type="evidence" value="ECO:0007669"/>
    <property type="project" value="TreeGrafter"/>
</dbReference>
<evidence type="ECO:0000259" key="7">
    <source>
        <dbReference type="PROSITE" id="PS50885"/>
    </source>
</evidence>
<dbReference type="Pfam" id="PF00015">
    <property type="entry name" value="MCPsignal"/>
    <property type="match status" value="1"/>
</dbReference>
<dbReference type="OrthoDB" id="5441488at2"/>
<dbReference type="STRING" id="877500.GCA_000935065_00842"/>
<feature type="domain" description="Methyl-accepting transducer" evidence="6">
    <location>
        <begin position="356"/>
        <end position="581"/>
    </location>
</feature>
<evidence type="ECO:0000313" key="9">
    <source>
        <dbReference type="Proteomes" id="UP000290191"/>
    </source>
</evidence>
<dbReference type="InterPro" id="IPR003660">
    <property type="entry name" value="HAMP_dom"/>
</dbReference>
<keyword evidence="9" id="KW-1185">Reference proteome</keyword>
<evidence type="ECO:0000256" key="3">
    <source>
        <dbReference type="PROSITE-ProRule" id="PRU00284"/>
    </source>
</evidence>
<name>A0A4V1LPQ6_9BACT</name>
<dbReference type="RefSeq" id="WP_129082561.1">
    <property type="nucleotide sequence ID" value="NZ_CP041070.1"/>
</dbReference>
<reference evidence="8 9" key="1">
    <citation type="submission" date="2017-10" db="EMBL/GenBank/DDBJ databases">
        <title>Genomics of the genus Arcobacter.</title>
        <authorList>
            <person name="Perez-Cataluna A."/>
            <person name="Figueras M.J."/>
        </authorList>
    </citation>
    <scope>NUCLEOTIDE SEQUENCE [LARGE SCALE GENOMIC DNA]</scope>
    <source>
        <strain evidence="8 9">DSM 24636</strain>
    </source>
</reference>
<evidence type="ECO:0000256" key="4">
    <source>
        <dbReference type="SAM" id="MobiDB-lite"/>
    </source>
</evidence>
<keyword evidence="5" id="KW-0812">Transmembrane</keyword>
<dbReference type="SMART" id="SM00283">
    <property type="entry name" value="MA"/>
    <property type="match status" value="1"/>
</dbReference>
<dbReference type="GO" id="GO:0006935">
    <property type="term" value="P:chemotaxis"/>
    <property type="evidence" value="ECO:0007669"/>
    <property type="project" value="UniProtKB-KW"/>
</dbReference>
<comment type="similarity">
    <text evidence="2">Belongs to the methyl-accepting chemotaxis (MCP) protein family.</text>
</comment>
<dbReference type="InterPro" id="IPR051310">
    <property type="entry name" value="MCP_chemotaxis"/>
</dbReference>
<dbReference type="SUPFAM" id="SSF58104">
    <property type="entry name" value="Methyl-accepting chemotaxis protein (MCP) signaling domain"/>
    <property type="match status" value="1"/>
</dbReference>
<dbReference type="PROSITE" id="PS50111">
    <property type="entry name" value="CHEMOTAXIS_TRANSDUC_2"/>
    <property type="match status" value="1"/>
</dbReference>
<comment type="caution">
    <text evidence="8">The sequence shown here is derived from an EMBL/GenBank/DDBJ whole genome shotgun (WGS) entry which is preliminary data.</text>
</comment>
<dbReference type="CDD" id="cd11386">
    <property type="entry name" value="MCP_signal"/>
    <property type="match status" value="1"/>
</dbReference>
<keyword evidence="5" id="KW-1133">Transmembrane helix</keyword>
<dbReference type="PANTHER" id="PTHR43531:SF11">
    <property type="entry name" value="METHYL-ACCEPTING CHEMOTAXIS PROTEIN 3"/>
    <property type="match status" value="1"/>
</dbReference>
<dbReference type="PROSITE" id="PS50885">
    <property type="entry name" value="HAMP"/>
    <property type="match status" value="2"/>
</dbReference>
<dbReference type="InterPro" id="IPR004089">
    <property type="entry name" value="MCPsignal_dom"/>
</dbReference>
<dbReference type="Pfam" id="PF00672">
    <property type="entry name" value="HAMP"/>
    <property type="match status" value="1"/>
</dbReference>
<dbReference type="Gene3D" id="6.10.340.10">
    <property type="match status" value="1"/>
</dbReference>
<dbReference type="Proteomes" id="UP000290191">
    <property type="component" value="Unassembled WGS sequence"/>
</dbReference>
<feature type="domain" description="HAMP" evidence="7">
    <location>
        <begin position="259"/>
        <end position="306"/>
    </location>
</feature>
<evidence type="ECO:0000256" key="2">
    <source>
        <dbReference type="ARBA" id="ARBA00029447"/>
    </source>
</evidence>
<dbReference type="AlphaFoldDB" id="A0A4V1LPQ6"/>
<dbReference type="GO" id="GO:0007165">
    <property type="term" value="P:signal transduction"/>
    <property type="evidence" value="ECO:0007669"/>
    <property type="project" value="UniProtKB-KW"/>
</dbReference>
<proteinExistence type="inferred from homology"/>
<dbReference type="EMBL" id="PDKO01000010">
    <property type="protein sequence ID" value="RXJ62028.1"/>
    <property type="molecule type" value="Genomic_DNA"/>
</dbReference>
<evidence type="ECO:0000256" key="1">
    <source>
        <dbReference type="ARBA" id="ARBA00022500"/>
    </source>
</evidence>
<feature type="compositionally biased region" description="Basic and acidic residues" evidence="4">
    <location>
        <begin position="609"/>
        <end position="637"/>
    </location>
</feature>
<dbReference type="SMART" id="SM00304">
    <property type="entry name" value="HAMP"/>
    <property type="match status" value="2"/>
</dbReference>
<dbReference type="Gene3D" id="1.10.287.950">
    <property type="entry name" value="Methyl-accepting chemotaxis protein"/>
    <property type="match status" value="1"/>
</dbReference>